<proteinExistence type="predicted"/>
<reference evidence="1 2" key="1">
    <citation type="submission" date="2020-03" db="EMBL/GenBank/DDBJ databases">
        <title>Genomic Encyclopedia of Type Strains, Phase IV (KMG-IV): sequencing the most valuable type-strain genomes for metagenomic binning, comparative biology and taxonomic classification.</title>
        <authorList>
            <person name="Goeker M."/>
        </authorList>
    </citation>
    <scope>NUCLEOTIDE SEQUENCE [LARGE SCALE GENOMIC DNA]</scope>
    <source>
        <strain evidence="1 2">DSM 105096</strain>
    </source>
</reference>
<name>A0ABX0XBB4_9BACT</name>
<gene>
    <name evidence="1" type="ORF">GGR27_002071</name>
</gene>
<accession>A0ABX0XBB4</accession>
<comment type="caution">
    <text evidence="1">The sequence shown here is derived from an EMBL/GenBank/DDBJ whole genome shotgun (WGS) entry which is preliminary data.</text>
</comment>
<organism evidence="1 2">
    <name type="scientific">Neolewinella antarctica</name>
    <dbReference type="NCBI Taxonomy" id="442734"/>
    <lineage>
        <taxon>Bacteria</taxon>
        <taxon>Pseudomonadati</taxon>
        <taxon>Bacteroidota</taxon>
        <taxon>Saprospiria</taxon>
        <taxon>Saprospirales</taxon>
        <taxon>Lewinellaceae</taxon>
        <taxon>Neolewinella</taxon>
    </lineage>
</organism>
<dbReference type="RefSeq" id="WP_168037333.1">
    <property type="nucleotide sequence ID" value="NZ_JAATJH010000003.1"/>
</dbReference>
<sequence>MRVSILLAFLAVFGLTGCQEDLANAPAYVLIGGIEIVTPDLGGSTSAVSEVWAFNGNDFIGAYPLPARIPVFSIGAAELRFQAGVRRNGISATPDVYEFYAPIERQVDLAAEQVLDLGTLTTGYRTDVKFGFIENFEDNRDRVFVTQLEGQNQLLPTTEFVRSGAFSGKLTVDADSRVVEIASNEQLRDLFTNRPYVWLEVDFRSDAPVAWGVTGQQNGVTFKRFDPTSAPRDEWTKIYFDLSELIAVANLDELEIYLSSVLLGDNERAEIYLDNVRLLYF</sequence>
<evidence type="ECO:0000313" key="1">
    <source>
        <dbReference type="EMBL" id="NJC26561.1"/>
    </source>
</evidence>
<dbReference type="Proteomes" id="UP000770785">
    <property type="component" value="Unassembled WGS sequence"/>
</dbReference>
<dbReference type="PROSITE" id="PS51257">
    <property type="entry name" value="PROKAR_LIPOPROTEIN"/>
    <property type="match status" value="1"/>
</dbReference>
<dbReference type="EMBL" id="JAATJH010000003">
    <property type="protein sequence ID" value="NJC26561.1"/>
    <property type="molecule type" value="Genomic_DNA"/>
</dbReference>
<protein>
    <submittedName>
        <fullName evidence="1">Uncharacterized protein</fullName>
    </submittedName>
</protein>
<keyword evidence="2" id="KW-1185">Reference proteome</keyword>
<evidence type="ECO:0000313" key="2">
    <source>
        <dbReference type="Proteomes" id="UP000770785"/>
    </source>
</evidence>
<dbReference type="Gene3D" id="2.60.120.260">
    <property type="entry name" value="Galactose-binding domain-like"/>
    <property type="match status" value="1"/>
</dbReference>